<dbReference type="OrthoDB" id="2300357at2"/>
<dbReference type="eggNOG" id="ENOG5030U4Q">
    <property type="taxonomic scope" value="Bacteria"/>
</dbReference>
<dbReference type="AlphaFoldDB" id="A0A0R1S2Q7"/>
<sequence length="69" mass="7667">MEDKSITLTTDYATNSINMNFSDNLTDGQEIGYILSASFLSYAINQGLSKEEIVKLVSEGYDEFTSDNN</sequence>
<comment type="caution">
    <text evidence="1">The sequence shown here is derived from an EMBL/GenBank/DDBJ whole genome shotgun (WGS) entry which is preliminary data.</text>
</comment>
<name>A0A0R1S2Q7_9LACO</name>
<proteinExistence type="predicted"/>
<dbReference type="RefSeq" id="WP_027824914.1">
    <property type="nucleotide sequence ID" value="NZ_AUEI01000007.1"/>
</dbReference>
<dbReference type="STRING" id="1122152.GCA_000425905_00940"/>
<evidence type="ECO:0000313" key="2">
    <source>
        <dbReference type="Proteomes" id="UP000051931"/>
    </source>
</evidence>
<keyword evidence="2" id="KW-1185">Reference proteome</keyword>
<dbReference type="EMBL" id="AZFB01000004">
    <property type="protein sequence ID" value="KRL63292.1"/>
    <property type="molecule type" value="Genomic_DNA"/>
</dbReference>
<gene>
    <name evidence="1" type="ORF">FC23_GL000862</name>
</gene>
<reference evidence="1 2" key="1">
    <citation type="journal article" date="2015" name="Genome Announc.">
        <title>Expanding the biotechnology potential of lactobacilli through comparative genomics of 213 strains and associated genera.</title>
        <authorList>
            <person name="Sun Z."/>
            <person name="Harris H.M."/>
            <person name="McCann A."/>
            <person name="Guo C."/>
            <person name="Argimon S."/>
            <person name="Zhang W."/>
            <person name="Yang X."/>
            <person name="Jeffery I.B."/>
            <person name="Cooney J.C."/>
            <person name="Kagawa T.F."/>
            <person name="Liu W."/>
            <person name="Song Y."/>
            <person name="Salvetti E."/>
            <person name="Wrobel A."/>
            <person name="Rasinkangas P."/>
            <person name="Parkhill J."/>
            <person name="Rea M.C."/>
            <person name="O'Sullivan O."/>
            <person name="Ritari J."/>
            <person name="Douillard F.P."/>
            <person name="Paul Ross R."/>
            <person name="Yang R."/>
            <person name="Briner A.E."/>
            <person name="Felis G.E."/>
            <person name="de Vos W.M."/>
            <person name="Barrangou R."/>
            <person name="Klaenhammer T.R."/>
            <person name="Caufield P.W."/>
            <person name="Cui Y."/>
            <person name="Zhang H."/>
            <person name="O'Toole P.W."/>
        </authorList>
    </citation>
    <scope>NUCLEOTIDE SEQUENCE [LARGE SCALE GENOMIC DNA]</scope>
    <source>
        <strain evidence="1 2">DSM 15354</strain>
    </source>
</reference>
<organism evidence="1 2">
    <name type="scientific">Lactobacillus psittaci DSM 15354</name>
    <dbReference type="NCBI Taxonomy" id="1122152"/>
    <lineage>
        <taxon>Bacteria</taxon>
        <taxon>Bacillati</taxon>
        <taxon>Bacillota</taxon>
        <taxon>Bacilli</taxon>
        <taxon>Lactobacillales</taxon>
        <taxon>Lactobacillaceae</taxon>
        <taxon>Lactobacillus</taxon>
    </lineage>
</organism>
<protein>
    <submittedName>
        <fullName evidence="1">Uncharacterized protein</fullName>
    </submittedName>
</protein>
<evidence type="ECO:0000313" key="1">
    <source>
        <dbReference type="EMBL" id="KRL63292.1"/>
    </source>
</evidence>
<dbReference type="Proteomes" id="UP000051931">
    <property type="component" value="Unassembled WGS sequence"/>
</dbReference>
<dbReference type="PATRIC" id="fig|1122152.4.peg.886"/>
<accession>A0A0R1S2Q7</accession>